<evidence type="ECO:0000313" key="12">
    <source>
        <dbReference type="EMBL" id="BAP56541.1"/>
    </source>
</evidence>
<evidence type="ECO:0000256" key="8">
    <source>
        <dbReference type="ARBA" id="ARBA00022989"/>
    </source>
</evidence>
<feature type="transmembrane region" description="Helical" evidence="10">
    <location>
        <begin position="80"/>
        <end position="100"/>
    </location>
</feature>
<feature type="transmembrane region" description="Helical" evidence="10">
    <location>
        <begin position="139"/>
        <end position="159"/>
    </location>
</feature>
<dbReference type="Pfam" id="PF00122">
    <property type="entry name" value="E1-E2_ATPase"/>
    <property type="match status" value="1"/>
</dbReference>
<dbReference type="PANTHER" id="PTHR43520">
    <property type="entry name" value="ATP7, ISOFORM B"/>
    <property type="match status" value="1"/>
</dbReference>
<evidence type="ECO:0000256" key="5">
    <source>
        <dbReference type="ARBA" id="ARBA00022741"/>
    </source>
</evidence>
<dbReference type="InterPro" id="IPR027256">
    <property type="entry name" value="P-typ_ATPase_IB"/>
</dbReference>
<dbReference type="PROSITE" id="PS00154">
    <property type="entry name" value="ATPASE_E1_E2"/>
    <property type="match status" value="1"/>
</dbReference>
<dbReference type="InterPro" id="IPR023214">
    <property type="entry name" value="HAD_sf"/>
</dbReference>
<dbReference type="PANTHER" id="PTHR43520:SF8">
    <property type="entry name" value="P-TYPE CU(+) TRANSPORTER"/>
    <property type="match status" value="1"/>
</dbReference>
<name>A0A090BVB0_9GAMM</name>
<evidence type="ECO:0000256" key="9">
    <source>
        <dbReference type="ARBA" id="ARBA00023136"/>
    </source>
</evidence>
<dbReference type="HOGENOM" id="CLU_001771_6_3_6"/>
<keyword evidence="8 10" id="KW-1133">Transmembrane helix</keyword>
<dbReference type="Pfam" id="PF00702">
    <property type="entry name" value="Hydrolase"/>
    <property type="match status" value="1"/>
</dbReference>
<dbReference type="SUPFAM" id="SSF56784">
    <property type="entry name" value="HAD-like"/>
    <property type="match status" value="1"/>
</dbReference>
<dbReference type="Proteomes" id="UP000031623">
    <property type="component" value="Chromosome"/>
</dbReference>
<dbReference type="GO" id="GO:0005507">
    <property type="term" value="F:copper ion binding"/>
    <property type="evidence" value="ECO:0007669"/>
    <property type="project" value="TreeGrafter"/>
</dbReference>
<evidence type="ECO:0000256" key="7">
    <source>
        <dbReference type="ARBA" id="ARBA00022967"/>
    </source>
</evidence>
<keyword evidence="5 10" id="KW-0547">Nucleotide-binding</keyword>
<evidence type="ECO:0000313" key="13">
    <source>
        <dbReference type="Proteomes" id="UP000031623"/>
    </source>
</evidence>
<dbReference type="GO" id="GO:0016887">
    <property type="term" value="F:ATP hydrolysis activity"/>
    <property type="evidence" value="ECO:0007669"/>
    <property type="project" value="InterPro"/>
</dbReference>
<evidence type="ECO:0000256" key="4">
    <source>
        <dbReference type="ARBA" id="ARBA00022723"/>
    </source>
</evidence>
<dbReference type="InterPro" id="IPR023299">
    <property type="entry name" value="ATPase_P-typ_cyto_dom_N"/>
</dbReference>
<comment type="caution">
    <text evidence="10">Lacks conserved residue(s) required for the propagation of feature annotation.</text>
</comment>
<dbReference type="SFLD" id="SFLDF00027">
    <property type="entry name" value="p-type_atpase"/>
    <property type="match status" value="1"/>
</dbReference>
<dbReference type="SFLD" id="SFLDG00002">
    <property type="entry name" value="C1.7:_P-type_atpase_like"/>
    <property type="match status" value="1"/>
</dbReference>
<dbReference type="EMBL" id="AP014633">
    <property type="protein sequence ID" value="BAP56541.1"/>
    <property type="molecule type" value="Genomic_DNA"/>
</dbReference>
<protein>
    <submittedName>
        <fullName evidence="12">P-type ATPase</fullName>
    </submittedName>
</protein>
<keyword evidence="13" id="KW-1185">Reference proteome</keyword>
<dbReference type="Gene3D" id="2.70.150.10">
    <property type="entry name" value="Calcium-transporting ATPase, cytoplasmic transduction domain A"/>
    <property type="match status" value="1"/>
</dbReference>
<dbReference type="GO" id="GO:0005524">
    <property type="term" value="F:ATP binding"/>
    <property type="evidence" value="ECO:0007669"/>
    <property type="project" value="UniProtKB-UniRule"/>
</dbReference>
<organism evidence="12 13">
    <name type="scientific">Thioploca ingrica</name>
    <dbReference type="NCBI Taxonomy" id="40754"/>
    <lineage>
        <taxon>Bacteria</taxon>
        <taxon>Pseudomonadati</taxon>
        <taxon>Pseudomonadota</taxon>
        <taxon>Gammaproteobacteria</taxon>
        <taxon>Thiotrichales</taxon>
        <taxon>Thiotrichaceae</taxon>
        <taxon>Thioploca</taxon>
    </lineage>
</organism>
<evidence type="ECO:0000256" key="2">
    <source>
        <dbReference type="ARBA" id="ARBA00006024"/>
    </source>
</evidence>
<dbReference type="InterPro" id="IPR001757">
    <property type="entry name" value="P_typ_ATPase"/>
</dbReference>
<sequence length="682" mass="74583">MLIGFVPLFIGGATGYWLVKKFVKTPSRQPARPLSITQLLKDLKGAMVADERQQLQVDIDPRVLESIENARKKSSQRLKLTVGATGLALLGSVYPAFYVLGTVSVLYLSRHIFIRLQKDFKLKHYLSTNSVGLVLTVDMLASGHLVLAAFAGAMGSFFVKIIDRVEGNAQQQLITTFMEHPEFVWVLKDGVEIQLNCNDVQINDIVIVHAGEVIPVDGTIQSGVASIDQHILTGESQPIEKSVGDQVFASTLLLSGRINILVKTTGKAVVAAKIGQVLQYTQSYKDTLITRGREISDRFIPVTVGASIITLPLLGHNSATAVLWSAPGTTMGLLGPVSVLIYSQILARQGILIKDGRTLESLRQVNTIVFDKTGTLTLEQPTVAKIHSFEDYSSSTVLKYAATAEYRQAHPLAKAILAKAEEEHLELSELTEASYQVGYGIKVTVDEQLIRVGSSRFLQSEGIKFPESIGSIQQQAESDNASLIYVSLDQQLAGILEIQPTIRPEAKSVIQYLKQRGFKLVIISGDHKEPTRRMAETLDIEHYFAETLPENKATLVKEMRKKGDFVCFIGDGINDAIALKSAQLSISLKGASTVATDTAQIIFMDGTLTQLEDLFRFTDEFEDTMKRNLTTSIVPSVISIGGIYFLHFGIATAMGLTYLGGLAGLGNLLLPLVKHTKQKSNH</sequence>
<dbReference type="NCBIfam" id="TIGR01525">
    <property type="entry name" value="ATPase-IB_hvy"/>
    <property type="match status" value="1"/>
</dbReference>
<dbReference type="KEGG" id="tig:THII_2244"/>
<keyword evidence="3 10" id="KW-0812">Transmembrane</keyword>
<reference evidence="12 13" key="1">
    <citation type="journal article" date="2014" name="ISME J.">
        <title>Ecophysiology of Thioploca ingrica as revealed by the complete genome sequence supplemented with proteomic evidence.</title>
        <authorList>
            <person name="Kojima H."/>
            <person name="Ogura Y."/>
            <person name="Yamamoto N."/>
            <person name="Togashi T."/>
            <person name="Mori H."/>
            <person name="Watanabe T."/>
            <person name="Nemoto F."/>
            <person name="Kurokawa K."/>
            <person name="Hayashi T."/>
            <person name="Fukui M."/>
        </authorList>
    </citation>
    <scope>NUCLEOTIDE SEQUENCE [LARGE SCALE GENOMIC DNA]</scope>
</reference>
<keyword evidence="4 10" id="KW-0479">Metal-binding</keyword>
<dbReference type="InterPro" id="IPR018303">
    <property type="entry name" value="ATPase_P-typ_P_site"/>
</dbReference>
<gene>
    <name evidence="12" type="ORF">THII_2244</name>
</gene>
<dbReference type="InterPro" id="IPR008250">
    <property type="entry name" value="ATPase_P-typ_transduc_dom_A_sf"/>
</dbReference>
<dbReference type="GO" id="GO:0012505">
    <property type="term" value="C:endomembrane system"/>
    <property type="evidence" value="ECO:0007669"/>
    <property type="project" value="UniProtKB-SubCell"/>
</dbReference>
<evidence type="ECO:0000256" key="6">
    <source>
        <dbReference type="ARBA" id="ARBA00022840"/>
    </source>
</evidence>
<dbReference type="GO" id="GO:0005886">
    <property type="term" value="C:plasma membrane"/>
    <property type="evidence" value="ECO:0007669"/>
    <property type="project" value="UniProtKB-SubCell"/>
</dbReference>
<feature type="transmembrane region" description="Helical" evidence="10">
    <location>
        <begin position="656"/>
        <end position="673"/>
    </location>
</feature>
<dbReference type="Gene3D" id="3.40.50.1000">
    <property type="entry name" value="HAD superfamily/HAD-like"/>
    <property type="match status" value="1"/>
</dbReference>
<evidence type="ECO:0000256" key="1">
    <source>
        <dbReference type="ARBA" id="ARBA00004127"/>
    </source>
</evidence>
<keyword evidence="7" id="KW-1278">Translocase</keyword>
<dbReference type="InterPro" id="IPR036412">
    <property type="entry name" value="HAD-like_sf"/>
</dbReference>
<dbReference type="GO" id="GO:0043682">
    <property type="term" value="F:P-type divalent copper transporter activity"/>
    <property type="evidence" value="ECO:0007669"/>
    <property type="project" value="TreeGrafter"/>
</dbReference>
<dbReference type="NCBIfam" id="TIGR01494">
    <property type="entry name" value="ATPase_P-type"/>
    <property type="match status" value="1"/>
</dbReference>
<dbReference type="PRINTS" id="PR00119">
    <property type="entry name" value="CATATPASE"/>
</dbReference>
<dbReference type="InterPro" id="IPR059000">
    <property type="entry name" value="ATPase_P-type_domA"/>
</dbReference>
<dbReference type="InterPro" id="IPR044492">
    <property type="entry name" value="P_typ_ATPase_HD_dom"/>
</dbReference>
<dbReference type="AlphaFoldDB" id="A0A090BVB0"/>
<dbReference type="GO" id="GO:0055070">
    <property type="term" value="P:copper ion homeostasis"/>
    <property type="evidence" value="ECO:0007669"/>
    <property type="project" value="TreeGrafter"/>
</dbReference>
<keyword evidence="10" id="KW-1003">Cell membrane</keyword>
<evidence type="ECO:0000256" key="3">
    <source>
        <dbReference type="ARBA" id="ARBA00022692"/>
    </source>
</evidence>
<comment type="similarity">
    <text evidence="2 10">Belongs to the cation transport ATPase (P-type) (TC 3.A.3) family. Type IB subfamily.</text>
</comment>
<keyword evidence="9 10" id="KW-0472">Membrane</keyword>
<evidence type="ECO:0000256" key="10">
    <source>
        <dbReference type="RuleBase" id="RU362081"/>
    </source>
</evidence>
<feature type="domain" description="P-type ATPase A" evidence="11">
    <location>
        <begin position="181"/>
        <end position="278"/>
    </location>
</feature>
<evidence type="ECO:0000259" key="11">
    <source>
        <dbReference type="Pfam" id="PF00122"/>
    </source>
</evidence>
<accession>A0A090BVB0</accession>
<dbReference type="PROSITE" id="PS01229">
    <property type="entry name" value="COF_2"/>
    <property type="match status" value="1"/>
</dbReference>
<dbReference type="SUPFAM" id="SSF81653">
    <property type="entry name" value="Calcium ATPase, transduction domain A"/>
    <property type="match status" value="1"/>
</dbReference>
<dbReference type="SFLD" id="SFLDS00003">
    <property type="entry name" value="Haloacid_Dehalogenase"/>
    <property type="match status" value="1"/>
</dbReference>
<comment type="subcellular location">
    <subcellularLocation>
        <location evidence="10">Cell membrane</location>
    </subcellularLocation>
    <subcellularLocation>
        <location evidence="1">Endomembrane system</location>
        <topology evidence="1">Multi-pass membrane protein</topology>
    </subcellularLocation>
</comment>
<dbReference type="STRING" id="40754.THII_2244"/>
<dbReference type="Gene3D" id="3.40.1110.10">
    <property type="entry name" value="Calcium-transporting ATPase, cytoplasmic domain N"/>
    <property type="match status" value="1"/>
</dbReference>
<keyword evidence="6 10" id="KW-0067">ATP-binding</keyword>
<proteinExistence type="inferred from homology"/>